<keyword evidence="9" id="KW-0804">Transcription</keyword>
<evidence type="ECO:0000256" key="1">
    <source>
        <dbReference type="ARBA" id="ARBA00004123"/>
    </source>
</evidence>
<dbReference type="GO" id="GO:0004252">
    <property type="term" value="F:serine-type endopeptidase activity"/>
    <property type="evidence" value="ECO:0007669"/>
    <property type="project" value="InterPro"/>
</dbReference>
<comment type="subcellular location">
    <subcellularLocation>
        <location evidence="1">Nucleus</location>
    </subcellularLocation>
</comment>
<dbReference type="GO" id="GO:0006508">
    <property type="term" value="P:proteolysis"/>
    <property type="evidence" value="ECO:0007669"/>
    <property type="project" value="UniProtKB-KW"/>
</dbReference>
<feature type="compositionally biased region" description="Low complexity" evidence="7">
    <location>
        <begin position="295"/>
        <end position="304"/>
    </location>
</feature>
<feature type="domain" description="SAND" evidence="8">
    <location>
        <begin position="1"/>
        <end position="73"/>
    </location>
</feature>
<evidence type="ECO:0000256" key="3">
    <source>
        <dbReference type="ARBA" id="ARBA00022670"/>
    </source>
</evidence>
<feature type="region of interest" description="Disordered" evidence="7">
    <location>
        <begin position="80"/>
        <end position="111"/>
    </location>
</feature>
<evidence type="ECO:0000313" key="10">
    <source>
        <dbReference type="Proteomes" id="UP000239649"/>
    </source>
</evidence>
<dbReference type="SUPFAM" id="SSF63763">
    <property type="entry name" value="SAND domain-like"/>
    <property type="match status" value="1"/>
</dbReference>
<dbReference type="InterPro" id="IPR000209">
    <property type="entry name" value="Peptidase_S8/S53_dom"/>
</dbReference>
<comment type="caution">
    <text evidence="9">The sequence shown here is derived from an EMBL/GenBank/DDBJ whole genome shotgun (WGS) entry which is preliminary data.</text>
</comment>
<keyword evidence="5" id="KW-0720">Serine protease</keyword>
<dbReference type="Gene3D" id="3.40.50.200">
    <property type="entry name" value="Peptidase S8/S53 domain"/>
    <property type="match status" value="1"/>
</dbReference>
<dbReference type="GO" id="GO:0005634">
    <property type="term" value="C:nucleus"/>
    <property type="evidence" value="ECO:0007669"/>
    <property type="project" value="UniProtKB-SubCell"/>
</dbReference>
<dbReference type="Pfam" id="PF00082">
    <property type="entry name" value="Peptidase_S8"/>
    <property type="match status" value="1"/>
</dbReference>
<evidence type="ECO:0000256" key="7">
    <source>
        <dbReference type="SAM" id="MobiDB-lite"/>
    </source>
</evidence>
<evidence type="ECO:0000256" key="2">
    <source>
        <dbReference type="ARBA" id="ARBA00011073"/>
    </source>
</evidence>
<evidence type="ECO:0000256" key="5">
    <source>
        <dbReference type="ARBA" id="ARBA00022825"/>
    </source>
</evidence>
<dbReference type="EMBL" id="LHPF02000061">
    <property type="protein sequence ID" value="PSC67402.1"/>
    <property type="molecule type" value="Genomic_DNA"/>
</dbReference>
<dbReference type="GO" id="GO:0005615">
    <property type="term" value="C:extracellular space"/>
    <property type="evidence" value="ECO:0007669"/>
    <property type="project" value="TreeGrafter"/>
</dbReference>
<evidence type="ECO:0000313" key="9">
    <source>
        <dbReference type="EMBL" id="PSC67402.1"/>
    </source>
</evidence>
<dbReference type="Pfam" id="PF01342">
    <property type="entry name" value="SAND"/>
    <property type="match status" value="1"/>
</dbReference>
<dbReference type="SMART" id="SM00258">
    <property type="entry name" value="SAND"/>
    <property type="match status" value="1"/>
</dbReference>
<dbReference type="InterPro" id="IPR000770">
    <property type="entry name" value="SAND_dom"/>
</dbReference>
<keyword evidence="10" id="KW-1185">Reference proteome</keyword>
<accession>A0A2P6UZY8</accession>
<gene>
    <name evidence="9" type="ORF">C2E20_8920</name>
</gene>
<comment type="similarity">
    <text evidence="2">Belongs to the peptidase S8 family.</text>
</comment>
<dbReference type="InterPro" id="IPR010919">
    <property type="entry name" value="SAND-like_dom_sf"/>
</dbReference>
<dbReference type="GO" id="GO:0003677">
    <property type="term" value="F:DNA binding"/>
    <property type="evidence" value="ECO:0007669"/>
    <property type="project" value="InterPro"/>
</dbReference>
<dbReference type="GO" id="GO:0000428">
    <property type="term" value="C:DNA-directed RNA polymerase complex"/>
    <property type="evidence" value="ECO:0007669"/>
    <property type="project" value="UniProtKB-KW"/>
</dbReference>
<evidence type="ECO:0000256" key="6">
    <source>
        <dbReference type="ARBA" id="ARBA00023242"/>
    </source>
</evidence>
<dbReference type="SUPFAM" id="SSF52743">
    <property type="entry name" value="Subtilisin-like"/>
    <property type="match status" value="1"/>
</dbReference>
<keyword evidence="4" id="KW-0378">Hydrolase</keyword>
<keyword evidence="9" id="KW-0240">DNA-directed RNA polymerase</keyword>
<organism evidence="9 10">
    <name type="scientific">Micractinium conductrix</name>
    <dbReference type="NCBI Taxonomy" id="554055"/>
    <lineage>
        <taxon>Eukaryota</taxon>
        <taxon>Viridiplantae</taxon>
        <taxon>Chlorophyta</taxon>
        <taxon>core chlorophytes</taxon>
        <taxon>Trebouxiophyceae</taxon>
        <taxon>Chlorellales</taxon>
        <taxon>Chlorellaceae</taxon>
        <taxon>Chlorella clade</taxon>
        <taxon>Micractinium</taxon>
    </lineage>
</organism>
<feature type="compositionally biased region" description="Basic and acidic residues" evidence="7">
    <location>
        <begin position="80"/>
        <end position="91"/>
    </location>
</feature>
<dbReference type="STRING" id="554055.A0A2P6UZY8"/>
<keyword evidence="3" id="KW-0645">Protease</keyword>
<feature type="compositionally biased region" description="Gly residues" evidence="7">
    <location>
        <begin position="99"/>
        <end position="111"/>
    </location>
</feature>
<dbReference type="PANTHER" id="PTHR43806:SF11">
    <property type="entry name" value="CEREVISIN-RELATED"/>
    <property type="match status" value="1"/>
</dbReference>
<feature type="compositionally biased region" description="Low complexity" evidence="7">
    <location>
        <begin position="329"/>
        <end position="346"/>
    </location>
</feature>
<sequence length="977" mass="104207">MRVEEKLEVKCGDKEGKLFNSVVTCICDACCEEREEAGGGGTFSLNAFEHHAGRGNRKKWKDSIRVKETGQSLGAWMAAHEQRGGGHDLRHPPRPGQSGSQGGSGSAGGAGGRLAELAAAVHQRQLLSPLRKEGLAGEEAEEAEGEQGGLTAEDLFAEDGSPAPSAGHVAAAMAAAGDVAGGELGPAYASGSLGSEQEEGEEEDEGGEEEEGDDEAAAAAVAQRTRRQAVEAGGAEGAERQQRQQQEQDTPAAKRPRGRPRQQAAQAEEEEEEAEEQIRQIEQQAEVEHLEPEAEQQQQEAHLPAAKRPRKEAAAPQADQEALPPPPRHQQQPDRQPAPRQQAPARCSLSSFQQLEDGDGVLRGAQLSLLVGPAVYGGGRAAAGAGDAGDASLLLFERLAGAAAEQGLNLMSFTAGAPSDQGLLPVDLELWLPPEAHASLTPQNILAFVRSLLPAGREPAGVRVAEPDFVSTADWSVPSDQQFDLNQRFGGGAWFYELDLAANIAGRWNCALYPDPDPNLNWLPPDINTPLYSDVTDDSNHGTHTAGSVNCMAICRNEQPGMKVVSMSIGGSYSESVRGGVEALRTAGILLVASAGNDGRNLNQAAECCRNYPASYTYDNVNSATFVRSQNTLFSMNYPNVADIRRLVGFVNSLLQYRILLLYIFLDQITTTERLNNVDVTGNCLLVAGTAIVVQQQYSFGVTSEYRVLAPPNVPNPNTGPQPLLRREFGVRNSFTKISICVPLAVVVRPSLGFGSSVELVDEAETLAALEVHESRGVLYVEAAMAFLTSRVVKVTIKMPSFALRSIVKTHQGSRVYVAPGFLVSSFAATINGTFFAKGLSAGSASVLLHGHADREVHQRHITNTGINTAWVSGVESRVRLGLTRQAYLYVEPKTGKSPHITGTVKGSSLVCSTTGRCSVTPNNALCMIAAVSISQPTPKWKCGLEVKQPILCTQATRTFVERDCKALANEGLFPTL</sequence>
<evidence type="ECO:0000259" key="8">
    <source>
        <dbReference type="PROSITE" id="PS50864"/>
    </source>
</evidence>
<protein>
    <submittedName>
        <fullName evidence="9">DNA-directed RNA polymerase II subunit RPB1</fullName>
    </submittedName>
</protein>
<dbReference type="Gene3D" id="3.10.390.10">
    <property type="entry name" value="SAND domain-like"/>
    <property type="match status" value="1"/>
</dbReference>
<dbReference type="Gene3D" id="2.160.20.120">
    <property type="match status" value="1"/>
</dbReference>
<dbReference type="Proteomes" id="UP000239649">
    <property type="component" value="Unassembled WGS sequence"/>
</dbReference>
<dbReference type="PANTHER" id="PTHR43806">
    <property type="entry name" value="PEPTIDASE S8"/>
    <property type="match status" value="1"/>
</dbReference>
<proteinExistence type="inferred from homology"/>
<feature type="region of interest" description="Disordered" evidence="7">
    <location>
        <begin position="185"/>
        <end position="348"/>
    </location>
</feature>
<dbReference type="AlphaFoldDB" id="A0A2P6UZY8"/>
<dbReference type="InterPro" id="IPR036852">
    <property type="entry name" value="Peptidase_S8/S53_dom_sf"/>
</dbReference>
<dbReference type="PROSITE" id="PS50864">
    <property type="entry name" value="SAND"/>
    <property type="match status" value="1"/>
</dbReference>
<name>A0A2P6UZY8_9CHLO</name>
<dbReference type="GO" id="GO:0006355">
    <property type="term" value="P:regulation of DNA-templated transcription"/>
    <property type="evidence" value="ECO:0007669"/>
    <property type="project" value="InterPro"/>
</dbReference>
<dbReference type="InterPro" id="IPR000637">
    <property type="entry name" value="HMGI/Y_DNA-bd_CS"/>
</dbReference>
<evidence type="ECO:0000256" key="4">
    <source>
        <dbReference type="ARBA" id="ARBA00022801"/>
    </source>
</evidence>
<reference evidence="9 10" key="1">
    <citation type="journal article" date="2018" name="Plant J.">
        <title>Genome sequences of Chlorella sorokiniana UTEX 1602 and Micractinium conductrix SAG 241.80: implications to maltose excretion by a green alga.</title>
        <authorList>
            <person name="Arriola M.B."/>
            <person name="Velmurugan N."/>
            <person name="Zhang Y."/>
            <person name="Plunkett M.H."/>
            <person name="Hondzo H."/>
            <person name="Barney B.M."/>
        </authorList>
    </citation>
    <scope>NUCLEOTIDE SEQUENCE [LARGE SCALE GENOMIC DNA]</scope>
    <source>
        <strain evidence="9 10">SAG 241.80</strain>
    </source>
</reference>
<dbReference type="PROSITE" id="PS00354">
    <property type="entry name" value="HMGI_Y"/>
    <property type="match status" value="1"/>
</dbReference>
<dbReference type="InterPro" id="IPR050131">
    <property type="entry name" value="Peptidase_S8_subtilisin-like"/>
</dbReference>
<feature type="compositionally biased region" description="Acidic residues" evidence="7">
    <location>
        <begin position="196"/>
        <end position="216"/>
    </location>
</feature>
<keyword evidence="6" id="KW-0539">Nucleus</keyword>